<keyword evidence="2" id="KW-1185">Reference proteome</keyword>
<organism evidence="1 2">
    <name type="scientific">Ectocarpus siliculosus</name>
    <name type="common">Brown alga</name>
    <name type="synonym">Conferva siliculosa</name>
    <dbReference type="NCBI Taxonomy" id="2880"/>
    <lineage>
        <taxon>Eukaryota</taxon>
        <taxon>Sar</taxon>
        <taxon>Stramenopiles</taxon>
        <taxon>Ochrophyta</taxon>
        <taxon>PX clade</taxon>
        <taxon>Phaeophyceae</taxon>
        <taxon>Ectocarpales</taxon>
        <taxon>Ectocarpaceae</taxon>
        <taxon>Ectocarpus</taxon>
    </lineage>
</organism>
<evidence type="ECO:0000313" key="2">
    <source>
        <dbReference type="Proteomes" id="UP000002630"/>
    </source>
</evidence>
<dbReference type="AlphaFoldDB" id="D8LP84"/>
<name>D8LP84_ECTSI</name>
<evidence type="ECO:0000313" key="1">
    <source>
        <dbReference type="EMBL" id="CBN80355.1"/>
    </source>
</evidence>
<dbReference type="EMBL" id="FN649741">
    <property type="protein sequence ID" value="CBN80355.1"/>
    <property type="molecule type" value="Genomic_DNA"/>
</dbReference>
<accession>D8LP84</accession>
<gene>
    <name evidence="1" type="ORF">Esi_0052_0098</name>
</gene>
<reference evidence="1 2" key="1">
    <citation type="journal article" date="2010" name="Nature">
        <title>The Ectocarpus genome and the independent evolution of multicellularity in brown algae.</title>
        <authorList>
            <person name="Cock J.M."/>
            <person name="Sterck L."/>
            <person name="Rouze P."/>
            <person name="Scornet D."/>
            <person name="Allen A.E."/>
            <person name="Amoutzias G."/>
            <person name="Anthouard V."/>
            <person name="Artiguenave F."/>
            <person name="Aury J.M."/>
            <person name="Badger J.H."/>
            <person name="Beszteri B."/>
            <person name="Billiau K."/>
            <person name="Bonnet E."/>
            <person name="Bothwell J.H."/>
            <person name="Bowler C."/>
            <person name="Boyen C."/>
            <person name="Brownlee C."/>
            <person name="Carrano C.J."/>
            <person name="Charrier B."/>
            <person name="Cho G.Y."/>
            <person name="Coelho S.M."/>
            <person name="Collen J."/>
            <person name="Corre E."/>
            <person name="Da Silva C."/>
            <person name="Delage L."/>
            <person name="Delaroque N."/>
            <person name="Dittami S.M."/>
            <person name="Doulbeau S."/>
            <person name="Elias M."/>
            <person name="Farnham G."/>
            <person name="Gachon C.M."/>
            <person name="Gschloessl B."/>
            <person name="Heesch S."/>
            <person name="Jabbari K."/>
            <person name="Jubin C."/>
            <person name="Kawai H."/>
            <person name="Kimura K."/>
            <person name="Kloareg B."/>
            <person name="Kupper F.C."/>
            <person name="Lang D."/>
            <person name="Le Bail A."/>
            <person name="Leblanc C."/>
            <person name="Lerouge P."/>
            <person name="Lohr M."/>
            <person name="Lopez P.J."/>
            <person name="Martens C."/>
            <person name="Maumus F."/>
            <person name="Michel G."/>
            <person name="Miranda-Saavedra D."/>
            <person name="Morales J."/>
            <person name="Moreau H."/>
            <person name="Motomura T."/>
            <person name="Nagasato C."/>
            <person name="Napoli C.A."/>
            <person name="Nelson D.R."/>
            <person name="Nyvall-Collen P."/>
            <person name="Peters A.F."/>
            <person name="Pommier C."/>
            <person name="Potin P."/>
            <person name="Poulain J."/>
            <person name="Quesneville H."/>
            <person name="Read B."/>
            <person name="Rensing S.A."/>
            <person name="Ritter A."/>
            <person name="Rousvoal S."/>
            <person name="Samanta M."/>
            <person name="Samson G."/>
            <person name="Schroeder D.C."/>
            <person name="Segurens B."/>
            <person name="Strittmatter M."/>
            <person name="Tonon T."/>
            <person name="Tregear J.W."/>
            <person name="Valentin K."/>
            <person name="von Dassow P."/>
            <person name="Yamagishi T."/>
            <person name="Van de Peer Y."/>
            <person name="Wincker P."/>
        </authorList>
    </citation>
    <scope>NUCLEOTIDE SEQUENCE [LARGE SCALE GENOMIC DNA]</scope>
    <source>
        <strain evidence="2">Ec32 / CCAP1310/4</strain>
    </source>
</reference>
<proteinExistence type="predicted"/>
<sequence>MIQFVLAVVGYLLLVRAFFDRGVAPVGKRLQKNIIPLPKNSIDAVCLFASMLYPMMAFVQARKSDWSLGESKGAMAVVAGVCLGMVSSVEEG</sequence>
<dbReference type="InParanoid" id="D8LP84"/>
<dbReference type="Proteomes" id="UP000002630">
    <property type="component" value="Linkage Group LG16"/>
</dbReference>
<dbReference type="EMBL" id="FN648730">
    <property type="protein sequence ID" value="CBN80355.1"/>
    <property type="molecule type" value="Genomic_DNA"/>
</dbReference>
<protein>
    <submittedName>
        <fullName evidence="1">EsV-1-52</fullName>
    </submittedName>
</protein>